<comment type="subcellular location">
    <subcellularLocation>
        <location evidence="1">Membrane</location>
        <topology evidence="1">Multi-pass membrane protein</topology>
    </subcellularLocation>
</comment>
<feature type="transmembrane region" description="Helical" evidence="5">
    <location>
        <begin position="128"/>
        <end position="153"/>
    </location>
</feature>
<accession>A0A6J6MPU4</accession>
<gene>
    <name evidence="7" type="ORF">UFOPK2242_01655</name>
</gene>
<dbReference type="InterPro" id="IPR013525">
    <property type="entry name" value="ABC2_TM"/>
</dbReference>
<keyword evidence="3 5" id="KW-1133">Transmembrane helix</keyword>
<dbReference type="PANTHER" id="PTHR43229:SF2">
    <property type="entry name" value="NODULATION PROTEIN J"/>
    <property type="match status" value="1"/>
</dbReference>
<dbReference type="InterPro" id="IPR000412">
    <property type="entry name" value="ABC_2_transport"/>
</dbReference>
<dbReference type="InterPro" id="IPR051784">
    <property type="entry name" value="Nod_factor_ABC_transporter"/>
</dbReference>
<name>A0A6J6MPU4_9ZZZZ</name>
<feature type="transmembrane region" description="Helical" evidence="5">
    <location>
        <begin position="49"/>
        <end position="71"/>
    </location>
</feature>
<evidence type="ECO:0000256" key="5">
    <source>
        <dbReference type="SAM" id="Phobius"/>
    </source>
</evidence>
<dbReference type="AlphaFoldDB" id="A0A6J6MPU4"/>
<feature type="transmembrane region" description="Helical" evidence="5">
    <location>
        <begin position="257"/>
        <end position="280"/>
    </location>
</feature>
<dbReference type="Pfam" id="PF01061">
    <property type="entry name" value="ABC2_membrane"/>
    <property type="match status" value="1"/>
</dbReference>
<dbReference type="GO" id="GO:0140359">
    <property type="term" value="F:ABC-type transporter activity"/>
    <property type="evidence" value="ECO:0007669"/>
    <property type="project" value="InterPro"/>
</dbReference>
<dbReference type="GO" id="GO:0043190">
    <property type="term" value="C:ATP-binding cassette (ABC) transporter complex"/>
    <property type="evidence" value="ECO:0007669"/>
    <property type="project" value="InterPro"/>
</dbReference>
<evidence type="ECO:0000256" key="4">
    <source>
        <dbReference type="ARBA" id="ARBA00023136"/>
    </source>
</evidence>
<evidence type="ECO:0000313" key="7">
    <source>
        <dbReference type="EMBL" id="CAB4674443.1"/>
    </source>
</evidence>
<evidence type="ECO:0000256" key="2">
    <source>
        <dbReference type="ARBA" id="ARBA00022692"/>
    </source>
</evidence>
<proteinExistence type="predicted"/>
<dbReference type="PROSITE" id="PS51012">
    <property type="entry name" value="ABC_TM2"/>
    <property type="match status" value="1"/>
</dbReference>
<evidence type="ECO:0000256" key="1">
    <source>
        <dbReference type="ARBA" id="ARBA00004141"/>
    </source>
</evidence>
<dbReference type="InterPro" id="IPR047817">
    <property type="entry name" value="ABC2_TM_bact-type"/>
</dbReference>
<dbReference type="PIRSF" id="PIRSF006648">
    <property type="entry name" value="DrrB"/>
    <property type="match status" value="1"/>
</dbReference>
<organism evidence="7">
    <name type="scientific">freshwater metagenome</name>
    <dbReference type="NCBI Taxonomy" id="449393"/>
    <lineage>
        <taxon>unclassified sequences</taxon>
        <taxon>metagenomes</taxon>
        <taxon>ecological metagenomes</taxon>
    </lineage>
</organism>
<feature type="transmembrane region" description="Helical" evidence="5">
    <location>
        <begin position="83"/>
        <end position="107"/>
    </location>
</feature>
<dbReference type="PRINTS" id="PR00164">
    <property type="entry name" value="ABC2TRNSPORT"/>
</dbReference>
<reference evidence="7" key="1">
    <citation type="submission" date="2020-05" db="EMBL/GenBank/DDBJ databases">
        <authorList>
            <person name="Chiriac C."/>
            <person name="Salcher M."/>
            <person name="Ghai R."/>
            <person name="Kavagutti S V."/>
        </authorList>
    </citation>
    <scope>NUCLEOTIDE SEQUENCE</scope>
</reference>
<keyword evidence="2 5" id="KW-0812">Transmembrane</keyword>
<sequence>MTALANPIPAAAPTGRIKPPAGKLLRNVRTIRMIWFRELIRLRRMPTRIISSIAQPIIFLLVMGAGIGSLVGDKGAGGVSYQVYIFPGILAMSIITSSLFSAMSIVWDREFGFLREMLVAPVSRGSLVLGKAIGSGSVSVAQGLLLIVFAPFVGVHLTVARVLGLIIALLLLAFALSSLGIVISSRIQRMESFQMVMALVMQPMIFLSGAVFPLTSLPTWLAVLTRLNPATYGVDLCRRILIPQAAPLTLFGNPVPMWADAAIILFLGAAMLGLGIRLFANAE</sequence>
<dbReference type="EMBL" id="CAEZWM010000289">
    <property type="protein sequence ID" value="CAB4674443.1"/>
    <property type="molecule type" value="Genomic_DNA"/>
</dbReference>
<feature type="domain" description="ABC transmembrane type-2" evidence="6">
    <location>
        <begin position="47"/>
        <end position="282"/>
    </location>
</feature>
<keyword evidence="4 5" id="KW-0472">Membrane</keyword>
<dbReference type="PANTHER" id="PTHR43229">
    <property type="entry name" value="NODULATION PROTEIN J"/>
    <property type="match status" value="1"/>
</dbReference>
<protein>
    <submittedName>
        <fullName evidence="7">Unannotated protein</fullName>
    </submittedName>
</protein>
<feature type="transmembrane region" description="Helical" evidence="5">
    <location>
        <begin position="159"/>
        <end position="183"/>
    </location>
</feature>
<evidence type="ECO:0000256" key="3">
    <source>
        <dbReference type="ARBA" id="ARBA00022989"/>
    </source>
</evidence>
<evidence type="ECO:0000259" key="6">
    <source>
        <dbReference type="PROSITE" id="PS51012"/>
    </source>
</evidence>